<dbReference type="EC" id="2.7.1.59" evidence="2"/>
<evidence type="ECO:0000256" key="4">
    <source>
        <dbReference type="ARBA" id="ARBA00031123"/>
    </source>
</evidence>
<evidence type="ECO:0000313" key="9">
    <source>
        <dbReference type="Proteomes" id="UP000324800"/>
    </source>
</evidence>
<gene>
    <name evidence="8" type="ORF">EZS28_022894</name>
</gene>
<dbReference type="InterPro" id="IPR043129">
    <property type="entry name" value="ATPase_NBD"/>
</dbReference>
<dbReference type="InterPro" id="IPR018709">
    <property type="entry name" value="CoA_activase_DUF2229"/>
</dbReference>
<evidence type="ECO:0000259" key="7">
    <source>
        <dbReference type="Pfam" id="PF09989"/>
    </source>
</evidence>
<proteinExistence type="inferred from homology"/>
<evidence type="ECO:0000256" key="5">
    <source>
        <dbReference type="SAM" id="MobiDB-lite"/>
    </source>
</evidence>
<comment type="similarity">
    <text evidence="1">Belongs to the eukaryotic-type N-acetylglucosamine kinase family.</text>
</comment>
<dbReference type="Proteomes" id="UP000324800">
    <property type="component" value="Unassembled WGS sequence"/>
</dbReference>
<protein>
    <recommendedName>
        <fullName evidence="3">N-acetyl-D-glucosamine kinase</fullName>
        <ecNumber evidence="2">2.7.1.59</ecNumber>
    </recommendedName>
    <alternativeName>
        <fullName evidence="4">GlcNAc kinase</fullName>
    </alternativeName>
</protein>
<dbReference type="EMBL" id="SNRW01007246">
    <property type="protein sequence ID" value="KAA6381579.1"/>
    <property type="molecule type" value="Genomic_DNA"/>
</dbReference>
<evidence type="ECO:0000256" key="1">
    <source>
        <dbReference type="ARBA" id="ARBA00006198"/>
    </source>
</evidence>
<dbReference type="AlphaFoldDB" id="A0A5J4VGR3"/>
<feature type="domain" description="ATPase BadF/BadG/BcrA/BcrD type" evidence="6">
    <location>
        <begin position="18"/>
        <end position="217"/>
    </location>
</feature>
<dbReference type="OrthoDB" id="10265634at2759"/>
<comment type="caution">
    <text evidence="8">The sequence shown here is derived from an EMBL/GenBank/DDBJ whole genome shotgun (WGS) entry which is preliminary data.</text>
</comment>
<organism evidence="8 9">
    <name type="scientific">Streblomastix strix</name>
    <dbReference type="NCBI Taxonomy" id="222440"/>
    <lineage>
        <taxon>Eukaryota</taxon>
        <taxon>Metamonada</taxon>
        <taxon>Preaxostyla</taxon>
        <taxon>Oxymonadida</taxon>
        <taxon>Streblomastigidae</taxon>
        <taxon>Streblomastix</taxon>
    </lineage>
</organism>
<accession>A0A5J4VGR3</accession>
<name>A0A5J4VGR3_9EUKA</name>
<dbReference type="InterPro" id="IPR002731">
    <property type="entry name" value="ATPase_BadF"/>
</dbReference>
<dbReference type="Pfam" id="PF01869">
    <property type="entry name" value="BcrAD_BadFG"/>
    <property type="match status" value="1"/>
</dbReference>
<feature type="non-terminal residue" evidence="8">
    <location>
        <position position="464"/>
    </location>
</feature>
<dbReference type="InterPro" id="IPR051805">
    <property type="entry name" value="Dehydratase_Activator_Redct"/>
</dbReference>
<evidence type="ECO:0000256" key="2">
    <source>
        <dbReference type="ARBA" id="ARBA00012122"/>
    </source>
</evidence>
<dbReference type="GO" id="GO:0045127">
    <property type="term" value="F:N-acetylglucosamine kinase activity"/>
    <property type="evidence" value="ECO:0007669"/>
    <property type="project" value="UniProtKB-EC"/>
</dbReference>
<dbReference type="Gene3D" id="3.30.420.40">
    <property type="match status" value="2"/>
</dbReference>
<feature type="domain" description="DUF2229" evidence="7">
    <location>
        <begin position="342"/>
        <end position="463"/>
    </location>
</feature>
<evidence type="ECO:0000256" key="3">
    <source>
        <dbReference type="ARBA" id="ARBA00014974"/>
    </source>
</evidence>
<reference evidence="8 9" key="1">
    <citation type="submission" date="2019-03" db="EMBL/GenBank/DDBJ databases">
        <title>Single cell metagenomics reveals metabolic interactions within the superorganism composed of flagellate Streblomastix strix and complex community of Bacteroidetes bacteria on its surface.</title>
        <authorList>
            <person name="Treitli S.C."/>
            <person name="Kolisko M."/>
            <person name="Husnik F."/>
            <person name="Keeling P."/>
            <person name="Hampl V."/>
        </authorList>
    </citation>
    <scope>NUCLEOTIDE SEQUENCE [LARGE SCALE GENOMIC DNA]</scope>
    <source>
        <strain evidence="8">ST1C</strain>
    </source>
</reference>
<dbReference type="SUPFAM" id="SSF53067">
    <property type="entry name" value="Actin-like ATPase domain"/>
    <property type="match status" value="1"/>
</dbReference>
<sequence>MFQEMYRNIPKDAYIAHALATGYGEHIVKAAFCTDSGLVETVCHLRAARFFQPEVDFVLDIGGQDMKSIHVDQGGVISQICLNEACSSGCGSFIQTLSATLNLPVNQFSAAGLKSTSPVDLGSRCTVFMNSRIKQAQKDCASVEDISAGLALSIIRNALFKVIRVHDPKDIGNKIVVQGGTFLNDSILRSAEIIFGNEVIRPDIAGHMGAFGAALIGIERWEQENESESEENDQGSEMNIDQLKNKNKRSQILDAEGIDKLTWETESRRCGKCINNCQLTVHKFSHNNGIEHVSGNRCERGLPLEQQTKSKEMIDMVDWYRKRVFSPKLYTPLLPKDAKRGTIGFPRALFFWEEYPLWFTAFTKLGFRVILSAESTEKLHLKGMETIPSESACFPAKLTHGHVSDLIERKVDAIFIPQELYGRIEAKQAIEHYNCSLLATYGAMINNSFDFAELGIKYFTPALP</sequence>
<feature type="compositionally biased region" description="Acidic residues" evidence="5">
    <location>
        <begin position="224"/>
        <end position="234"/>
    </location>
</feature>
<feature type="region of interest" description="Disordered" evidence="5">
    <location>
        <begin position="222"/>
        <end position="243"/>
    </location>
</feature>
<evidence type="ECO:0000259" key="6">
    <source>
        <dbReference type="Pfam" id="PF01869"/>
    </source>
</evidence>
<dbReference type="Pfam" id="PF09989">
    <property type="entry name" value="DUF2229"/>
    <property type="match status" value="1"/>
</dbReference>
<dbReference type="PANTHER" id="PTHR32329:SF4">
    <property type="entry name" value="ACTIVATOR OF 2-HYDROXYACYL-COA DEHYDRATASE"/>
    <property type="match status" value="1"/>
</dbReference>
<evidence type="ECO:0000313" key="8">
    <source>
        <dbReference type="EMBL" id="KAA6381579.1"/>
    </source>
</evidence>
<dbReference type="PANTHER" id="PTHR32329">
    <property type="entry name" value="BIFUNCTIONAL PROTEIN [INCLUDES 2-HYDROXYACYL-COA DEHYDRATASE (N-TER) AND ITS ACTIVATOR DOMAIN (C_TERM)-RELATED"/>
    <property type="match status" value="1"/>
</dbReference>